<comment type="subunit">
    <text evidence="11">Homotetramer.</text>
</comment>
<protein>
    <recommendedName>
        <fullName evidence="3 11">Chorismate synthase</fullName>
        <shortName evidence="11">CS</shortName>
        <ecNumber evidence="3 11">4.2.3.5</ecNumber>
    </recommendedName>
    <alternativeName>
        <fullName evidence="11">5-enolpyruvylshikimate-3-phosphate phospholyase</fullName>
    </alternativeName>
</protein>
<dbReference type="RefSeq" id="WP_413267751.1">
    <property type="nucleotide sequence ID" value="NZ_JBHFNR010000279.1"/>
</dbReference>
<evidence type="ECO:0000256" key="11">
    <source>
        <dbReference type="HAMAP-Rule" id="MF_00300"/>
    </source>
</evidence>
<name>A0ABV4Y2C8_9CYAN</name>
<evidence type="ECO:0000256" key="3">
    <source>
        <dbReference type="ARBA" id="ARBA00013036"/>
    </source>
</evidence>
<evidence type="ECO:0000256" key="5">
    <source>
        <dbReference type="ARBA" id="ARBA00022630"/>
    </source>
</evidence>
<evidence type="ECO:0000313" key="13">
    <source>
        <dbReference type="EMBL" id="MFB2898150.1"/>
    </source>
</evidence>
<sequence length="370" mass="40144">MGNIFGHLFRITTFGESHGGGVGVVIDGCPPRLEITPAEIQQELDRRRPGQSKITTPRKEADSCEILSGVFEGKTLGTSITILVKNQDTRPQDYDEMAVKYRPSHADATYDAKYGIRNWQGGGRSSARETIGRVAAGAIAKKILKQFANTEIIGYVKRIKDLEGIVDPNTVTMEQVESNIVRCPDLECSDRMIELIEEIRKQGDSIGGVVECVARNIPPGLGEPVFDKLEADLAKGVMSLPASKGFEIGSGFAGTLLTGSEHNDEFYTDTDGHIRTVTNRSGGIQGGISNGENIIIRVAFKPTATIRKEQRTVTNEGEATTLAAKGRHDPCVLPRAVPMVEAMVALVLCDHLLRQQGQCGTLKFEVTHGK</sequence>
<dbReference type="Proteomes" id="UP001576784">
    <property type="component" value="Unassembled WGS sequence"/>
</dbReference>
<dbReference type="NCBIfam" id="NF003793">
    <property type="entry name" value="PRK05382.1"/>
    <property type="match status" value="1"/>
</dbReference>
<dbReference type="PROSITE" id="PS00787">
    <property type="entry name" value="CHORISMATE_SYNTHASE_1"/>
    <property type="match status" value="1"/>
</dbReference>
<organism evidence="13 14">
    <name type="scientific">Floridaenema flaviceps BLCC-F50</name>
    <dbReference type="NCBI Taxonomy" id="3153642"/>
    <lineage>
        <taxon>Bacteria</taxon>
        <taxon>Bacillati</taxon>
        <taxon>Cyanobacteriota</taxon>
        <taxon>Cyanophyceae</taxon>
        <taxon>Oscillatoriophycideae</taxon>
        <taxon>Aerosakkonematales</taxon>
        <taxon>Aerosakkonemataceae</taxon>
        <taxon>Floridanema</taxon>
        <taxon>Floridanema flaviceps</taxon>
    </lineage>
</organism>
<comment type="caution">
    <text evidence="13">The sequence shown here is derived from an EMBL/GenBank/DDBJ whole genome shotgun (WGS) entry which is preliminary data.</text>
</comment>
<evidence type="ECO:0000256" key="6">
    <source>
        <dbReference type="ARBA" id="ARBA00022643"/>
    </source>
</evidence>
<dbReference type="NCBIfam" id="TIGR00033">
    <property type="entry name" value="aroC"/>
    <property type="match status" value="1"/>
</dbReference>
<comment type="cofactor">
    <cofactor evidence="11 12">
        <name>FMNH2</name>
        <dbReference type="ChEBI" id="CHEBI:57618"/>
    </cofactor>
    <text evidence="11 12">Reduced FMN (FMNH(2)).</text>
</comment>
<comment type="catalytic activity">
    <reaction evidence="11 12">
        <text>5-O-(1-carboxyvinyl)-3-phosphoshikimate = chorismate + phosphate</text>
        <dbReference type="Rhea" id="RHEA:21020"/>
        <dbReference type="ChEBI" id="CHEBI:29748"/>
        <dbReference type="ChEBI" id="CHEBI:43474"/>
        <dbReference type="ChEBI" id="CHEBI:57701"/>
        <dbReference type="EC" id="4.2.3.5"/>
    </reaction>
</comment>
<keyword evidence="8 11" id="KW-0521">NADP</keyword>
<dbReference type="CDD" id="cd07304">
    <property type="entry name" value="Chorismate_synthase"/>
    <property type="match status" value="1"/>
</dbReference>
<feature type="binding site" evidence="11">
    <location>
        <position position="286"/>
    </location>
    <ligand>
        <name>FMN</name>
        <dbReference type="ChEBI" id="CHEBI:58210"/>
    </ligand>
</feature>
<keyword evidence="14" id="KW-1185">Reference proteome</keyword>
<dbReference type="PANTHER" id="PTHR21085">
    <property type="entry name" value="CHORISMATE SYNTHASE"/>
    <property type="match status" value="1"/>
</dbReference>
<dbReference type="EC" id="4.2.3.5" evidence="3 11"/>
<keyword evidence="5 11" id="KW-0285">Flavoprotein</keyword>
<dbReference type="SUPFAM" id="SSF103263">
    <property type="entry name" value="Chorismate synthase, AroC"/>
    <property type="match status" value="1"/>
</dbReference>
<dbReference type="GO" id="GO:0004107">
    <property type="term" value="F:chorismate synthase activity"/>
    <property type="evidence" value="ECO:0007669"/>
    <property type="project" value="UniProtKB-EC"/>
</dbReference>
<evidence type="ECO:0000256" key="10">
    <source>
        <dbReference type="ARBA" id="ARBA00023239"/>
    </source>
</evidence>
<dbReference type="InterPro" id="IPR000453">
    <property type="entry name" value="Chorismate_synth"/>
</dbReference>
<feature type="binding site" evidence="11">
    <location>
        <begin position="124"/>
        <end position="126"/>
    </location>
    <ligand>
        <name>FMN</name>
        <dbReference type="ChEBI" id="CHEBI:58210"/>
    </ligand>
</feature>
<dbReference type="PIRSF" id="PIRSF001456">
    <property type="entry name" value="Chorismate_synth"/>
    <property type="match status" value="1"/>
</dbReference>
<keyword evidence="9 11" id="KW-0057">Aromatic amino acid biosynthesis</keyword>
<evidence type="ECO:0000313" key="14">
    <source>
        <dbReference type="Proteomes" id="UP001576784"/>
    </source>
</evidence>
<evidence type="ECO:0000256" key="9">
    <source>
        <dbReference type="ARBA" id="ARBA00023141"/>
    </source>
</evidence>
<accession>A0ABV4Y2C8</accession>
<proteinExistence type="inferred from homology"/>
<evidence type="ECO:0000256" key="4">
    <source>
        <dbReference type="ARBA" id="ARBA00022605"/>
    </source>
</evidence>
<evidence type="ECO:0000256" key="7">
    <source>
        <dbReference type="ARBA" id="ARBA00022827"/>
    </source>
</evidence>
<dbReference type="Gene3D" id="3.60.150.10">
    <property type="entry name" value="Chorismate synthase AroC"/>
    <property type="match status" value="1"/>
</dbReference>
<feature type="binding site" evidence="11">
    <location>
        <begin position="301"/>
        <end position="305"/>
    </location>
    <ligand>
        <name>FMN</name>
        <dbReference type="ChEBI" id="CHEBI:58210"/>
    </ligand>
</feature>
<comment type="similarity">
    <text evidence="2 11 12">Belongs to the chorismate synthase family.</text>
</comment>
<feature type="binding site" evidence="11">
    <location>
        <position position="53"/>
    </location>
    <ligand>
        <name>NADP(+)</name>
        <dbReference type="ChEBI" id="CHEBI:58349"/>
    </ligand>
</feature>
<gene>
    <name evidence="11 13" type="primary">aroC</name>
    <name evidence="13" type="ORF">ACE1CI_34980</name>
</gene>
<comment type="pathway">
    <text evidence="1 11 12">Metabolic intermediate biosynthesis; chorismate biosynthesis; chorismate from D-erythrose 4-phosphate and phosphoenolpyruvate: step 7/7.</text>
</comment>
<keyword evidence="10 11" id="KW-0456">Lyase</keyword>
<evidence type="ECO:0000256" key="8">
    <source>
        <dbReference type="ARBA" id="ARBA00022857"/>
    </source>
</evidence>
<evidence type="ECO:0000256" key="12">
    <source>
        <dbReference type="RuleBase" id="RU000605"/>
    </source>
</evidence>
<dbReference type="InterPro" id="IPR035904">
    <property type="entry name" value="Chorismate_synth_AroC_sf"/>
</dbReference>
<dbReference type="EMBL" id="JBHFNR010000279">
    <property type="protein sequence ID" value="MFB2898150.1"/>
    <property type="molecule type" value="Genomic_DNA"/>
</dbReference>
<dbReference type="HAMAP" id="MF_00300">
    <property type="entry name" value="Chorismate_synth"/>
    <property type="match status" value="1"/>
</dbReference>
<comment type="caution">
    <text evidence="11">Lacks conserved residue(s) required for the propagation of feature annotation.</text>
</comment>
<keyword evidence="7 11" id="KW-0274">FAD</keyword>
<feature type="binding site" evidence="11">
    <location>
        <position position="327"/>
    </location>
    <ligand>
        <name>FMN</name>
        <dbReference type="ChEBI" id="CHEBI:58210"/>
    </ligand>
</feature>
<dbReference type="PROSITE" id="PS00789">
    <property type="entry name" value="CHORISMATE_SYNTHASE_3"/>
    <property type="match status" value="1"/>
</dbReference>
<evidence type="ECO:0000256" key="1">
    <source>
        <dbReference type="ARBA" id="ARBA00005044"/>
    </source>
</evidence>
<dbReference type="PROSITE" id="PS00788">
    <property type="entry name" value="CHORISMATE_SYNTHASE_2"/>
    <property type="match status" value="1"/>
</dbReference>
<comment type="function">
    <text evidence="11">Catalyzes the anti-1,4-elimination of the C-3 phosphate and the C-6 proR hydrogen from 5-enolpyruvylshikimate-3-phosphate (EPSP) to yield chorismate, which is the branch point compound that serves as the starting substrate for the three terminal pathways of aromatic amino acid biosynthesis. This reaction introduces a second double bond into the aromatic ring system.</text>
</comment>
<evidence type="ECO:0000256" key="2">
    <source>
        <dbReference type="ARBA" id="ARBA00008014"/>
    </source>
</evidence>
<keyword evidence="4 11" id="KW-0028">Amino-acid biosynthesis</keyword>
<keyword evidence="6 11" id="KW-0288">FMN</keyword>
<dbReference type="Pfam" id="PF01264">
    <property type="entry name" value="Chorismate_synt"/>
    <property type="match status" value="1"/>
</dbReference>
<dbReference type="InterPro" id="IPR020541">
    <property type="entry name" value="Chorismate_synthase_CS"/>
</dbReference>
<reference evidence="13 14" key="1">
    <citation type="submission" date="2024-09" db="EMBL/GenBank/DDBJ databases">
        <title>Floridaenema gen nov. (Aerosakkonemataceae, Aerosakkonematales ord. nov., Cyanobacteria) from benthic tropical and subtropical fresh waters, with the description of four new species.</title>
        <authorList>
            <person name="Moretto J.A."/>
            <person name="Berthold D.E."/>
            <person name="Lefler F.W."/>
            <person name="Huang I.-S."/>
            <person name="Laughinghouse H. IV."/>
        </authorList>
    </citation>
    <scope>NUCLEOTIDE SEQUENCE [LARGE SCALE GENOMIC DNA]</scope>
    <source>
        <strain evidence="13 14">BLCC-F50</strain>
    </source>
</reference>
<dbReference type="PANTHER" id="PTHR21085:SF0">
    <property type="entry name" value="CHORISMATE SYNTHASE"/>
    <property type="match status" value="1"/>
</dbReference>
<feature type="binding site" evidence="11">
    <location>
        <position position="47"/>
    </location>
    <ligand>
        <name>NADP(+)</name>
        <dbReference type="ChEBI" id="CHEBI:58349"/>
    </ligand>
</feature>